<feature type="region of interest" description="Disordered" evidence="1">
    <location>
        <begin position="1"/>
        <end position="64"/>
    </location>
</feature>
<feature type="transmembrane region" description="Helical" evidence="2">
    <location>
        <begin position="104"/>
        <end position="133"/>
    </location>
</feature>
<dbReference type="Proteomes" id="UP001612415">
    <property type="component" value="Unassembled WGS sequence"/>
</dbReference>
<feature type="transmembrane region" description="Helical" evidence="2">
    <location>
        <begin position="154"/>
        <end position="178"/>
    </location>
</feature>
<keyword evidence="2" id="KW-0472">Membrane</keyword>
<feature type="compositionally biased region" description="Low complexity" evidence="1">
    <location>
        <begin position="29"/>
        <end position="64"/>
    </location>
</feature>
<accession>A0ABW7XXV1</accession>
<reference evidence="3 4" key="1">
    <citation type="submission" date="2024-10" db="EMBL/GenBank/DDBJ databases">
        <title>The Natural Products Discovery Center: Release of the First 8490 Sequenced Strains for Exploring Actinobacteria Biosynthetic Diversity.</title>
        <authorList>
            <person name="Kalkreuter E."/>
            <person name="Kautsar S.A."/>
            <person name="Yang D."/>
            <person name="Bader C.D."/>
            <person name="Teijaro C.N."/>
            <person name="Fluegel L."/>
            <person name="Davis C.M."/>
            <person name="Simpson J.R."/>
            <person name="Lauterbach L."/>
            <person name="Steele A.D."/>
            <person name="Gui C."/>
            <person name="Meng S."/>
            <person name="Li G."/>
            <person name="Viehrig K."/>
            <person name="Ye F."/>
            <person name="Su P."/>
            <person name="Kiefer A.F."/>
            <person name="Nichols A."/>
            <person name="Cepeda A.J."/>
            <person name="Yan W."/>
            <person name="Fan B."/>
            <person name="Jiang Y."/>
            <person name="Adhikari A."/>
            <person name="Zheng C.-J."/>
            <person name="Schuster L."/>
            <person name="Cowan T.M."/>
            <person name="Smanski M.J."/>
            <person name="Chevrette M.G."/>
            <person name="De Carvalho L.P.S."/>
            <person name="Shen B."/>
        </authorList>
    </citation>
    <scope>NUCLEOTIDE SEQUENCE [LARGE SCALE GENOMIC DNA]</scope>
    <source>
        <strain evidence="3 4">NPDC051599</strain>
    </source>
</reference>
<evidence type="ECO:0000313" key="4">
    <source>
        <dbReference type="Proteomes" id="UP001612415"/>
    </source>
</evidence>
<evidence type="ECO:0000256" key="2">
    <source>
        <dbReference type="SAM" id="Phobius"/>
    </source>
</evidence>
<feature type="compositionally biased region" description="Pro residues" evidence="1">
    <location>
        <begin position="12"/>
        <end position="28"/>
    </location>
</feature>
<keyword evidence="2" id="KW-1133">Transmembrane helix</keyword>
<comment type="caution">
    <text evidence="3">The sequence shown here is derived from an EMBL/GenBank/DDBJ whole genome shotgun (WGS) entry which is preliminary data.</text>
</comment>
<evidence type="ECO:0000313" key="3">
    <source>
        <dbReference type="EMBL" id="MFI5674563.1"/>
    </source>
</evidence>
<dbReference type="RefSeq" id="WP_398655512.1">
    <property type="nucleotide sequence ID" value="NZ_JBITDC010000003.1"/>
</dbReference>
<gene>
    <name evidence="3" type="ORF">ACIA8P_07835</name>
</gene>
<keyword evidence="2" id="KW-0812">Transmembrane</keyword>
<protein>
    <submittedName>
        <fullName evidence="3">DUF4190 domain-containing protein</fullName>
    </submittedName>
</protein>
<dbReference type="EMBL" id="JBITDC010000003">
    <property type="protein sequence ID" value="MFI5674563.1"/>
    <property type="molecule type" value="Genomic_DNA"/>
</dbReference>
<keyword evidence="4" id="KW-1185">Reference proteome</keyword>
<proteinExistence type="predicted"/>
<evidence type="ECO:0000256" key="1">
    <source>
        <dbReference type="SAM" id="MobiDB-lite"/>
    </source>
</evidence>
<sequence length="181" mass="17774">MSDANPGSGGFGPPPQQPPQPSQPPSQPPSGGYAYPPAGSAPGYGYPNPAQPYGSPAPSYGSPAPSYGSPAPSYPVAPAVGAYPQTPGYGMAAQPSNGMGTTGLVLGIIGVVFSVTFVLWFFGVILGILAIIFGAIGRGRAGRGEATNKGAATAGLVCGIVATVILPLLGLLAFASVMSAI</sequence>
<name>A0ABW7XXV1_STRCE</name>
<organism evidence="3 4">
    <name type="scientific">Streptomyces cellulosae</name>
    <dbReference type="NCBI Taxonomy" id="1968"/>
    <lineage>
        <taxon>Bacteria</taxon>
        <taxon>Bacillati</taxon>
        <taxon>Actinomycetota</taxon>
        <taxon>Actinomycetes</taxon>
        <taxon>Kitasatosporales</taxon>
        <taxon>Streptomycetaceae</taxon>
        <taxon>Streptomyces</taxon>
    </lineage>
</organism>